<feature type="region of interest" description="Disordered" evidence="1">
    <location>
        <begin position="77"/>
        <end position="104"/>
    </location>
</feature>
<dbReference type="SMART" id="SM00516">
    <property type="entry name" value="SEC14"/>
    <property type="match status" value="1"/>
</dbReference>
<feature type="compositionally biased region" description="Basic and acidic residues" evidence="1">
    <location>
        <begin position="442"/>
        <end position="457"/>
    </location>
</feature>
<evidence type="ECO:0000259" key="2">
    <source>
        <dbReference type="PROSITE" id="PS50191"/>
    </source>
</evidence>
<proteinExistence type="predicted"/>
<feature type="compositionally biased region" description="Low complexity" evidence="1">
    <location>
        <begin position="458"/>
        <end position="499"/>
    </location>
</feature>
<reference evidence="3" key="2">
    <citation type="submission" date="2013-10" db="EMBL/GenBank/DDBJ databases">
        <authorList>
            <person name="Aslett M."/>
        </authorList>
    </citation>
    <scope>NUCLEOTIDE SEQUENCE [LARGE SCALE GENOMIC DNA]</scope>
    <source>
        <strain evidence="3">Houghton</strain>
    </source>
</reference>
<organism evidence="3 4">
    <name type="scientific">Eimeria tenella</name>
    <name type="common">Coccidian parasite</name>
    <dbReference type="NCBI Taxonomy" id="5802"/>
    <lineage>
        <taxon>Eukaryota</taxon>
        <taxon>Sar</taxon>
        <taxon>Alveolata</taxon>
        <taxon>Apicomplexa</taxon>
        <taxon>Conoidasida</taxon>
        <taxon>Coccidia</taxon>
        <taxon>Eucoccidiorida</taxon>
        <taxon>Eimeriorina</taxon>
        <taxon>Eimeriidae</taxon>
        <taxon>Eimeria</taxon>
    </lineage>
</organism>
<dbReference type="InterPro" id="IPR036865">
    <property type="entry name" value="CRAL-TRIO_dom_sf"/>
</dbReference>
<dbReference type="InterPro" id="IPR001251">
    <property type="entry name" value="CRAL-TRIO_dom"/>
</dbReference>
<reference evidence="3" key="1">
    <citation type="submission" date="2013-10" db="EMBL/GenBank/DDBJ databases">
        <title>Genomic analysis of the causative agents of coccidiosis in chickens.</title>
        <authorList>
            <person name="Reid A.J."/>
            <person name="Blake D."/>
            <person name="Billington K."/>
            <person name="Browne H."/>
            <person name="Dunn M."/>
            <person name="Hung S."/>
            <person name="Kawahara F."/>
            <person name="Miranda-Saavedra D."/>
            <person name="Mourier T."/>
            <person name="Nagra H."/>
            <person name="Otto T.D."/>
            <person name="Rawlings N."/>
            <person name="Sanchez A."/>
            <person name="Sanders M."/>
            <person name="Subramaniam C."/>
            <person name="Tay Y."/>
            <person name="Dear P."/>
            <person name="Doerig C."/>
            <person name="Gruber A."/>
            <person name="Parkinson J."/>
            <person name="Shirley M."/>
            <person name="Wan K.L."/>
            <person name="Berriman M."/>
            <person name="Tomley F."/>
            <person name="Pain A."/>
        </authorList>
    </citation>
    <scope>NUCLEOTIDE SEQUENCE [LARGE SCALE GENOMIC DNA]</scope>
    <source>
        <strain evidence="3">Houghton</strain>
    </source>
</reference>
<dbReference type="EMBL" id="HG673920">
    <property type="protein sequence ID" value="CDJ38509.1"/>
    <property type="molecule type" value="Genomic_DNA"/>
</dbReference>
<dbReference type="Pfam" id="PF00650">
    <property type="entry name" value="CRAL_TRIO"/>
    <property type="match status" value="1"/>
</dbReference>
<dbReference type="SUPFAM" id="SSF52087">
    <property type="entry name" value="CRAL/TRIO domain"/>
    <property type="match status" value="1"/>
</dbReference>
<evidence type="ECO:0000313" key="3">
    <source>
        <dbReference type="EMBL" id="CDJ38509.1"/>
    </source>
</evidence>
<dbReference type="CDD" id="cd00170">
    <property type="entry name" value="SEC14"/>
    <property type="match status" value="1"/>
</dbReference>
<feature type="domain" description="CRAL-TRIO" evidence="2">
    <location>
        <begin position="178"/>
        <end position="343"/>
    </location>
</feature>
<dbReference type="RefSeq" id="XP_013229347.1">
    <property type="nucleotide sequence ID" value="XM_013373893.1"/>
</dbReference>
<dbReference type="Gene3D" id="3.40.525.10">
    <property type="entry name" value="CRAL-TRIO lipid binding domain"/>
    <property type="match status" value="1"/>
</dbReference>
<keyword evidence="4" id="KW-1185">Reference proteome</keyword>
<gene>
    <name evidence="3" type="ORF">ETH_00017925</name>
</gene>
<name>U6KKQ7_EIMTE</name>
<dbReference type="InterPro" id="IPR052578">
    <property type="entry name" value="PI_Transfer_CRAL-TRIO"/>
</dbReference>
<dbReference type="VEuPathDB" id="ToxoDB:ETH_00017925"/>
<sequence length="499" mass="54646">MARPSSSSSSKMSAAAAEPGARDAPCLGPPPVLNIYHAAAPGLSAAQQRRVVLLKKKIRAEHARLLKLKEAKLKELQQQQQQQQGKKGQQQEGAHAVSKEQQEQELRKLQQQQLQQQQLQQQQELTYPLTGFEVHWADDQQNLVRLLVARDWHVPRAFSLAKEALAIRRLLQPERIKPQQVKAAAAKGQLYRRGFDRRGHPLVYVRPALSEGAGAEAISLLVYTLERACQSQQRHAGVAAALCLLLDYNNYSNDNQPSLATALRFVQVFQCIYAEQLAAAFLVDTPWYFSTFWNCISPFLPSRTAAKIKFISTSNAEEVKQIFDAIDPKYVESWVPGGEATSKYDHEAYWEEENKQFETYMKFLQQEFFKKSMAQRIAEDAAFNAALASGKSIEEATEIARNTTADKAPAGATDDSATAETQDGEEEAEDTDDPDTPESLEDEQKRLLLQEALRKQEAAAAEAAAAAPAAAPAAAAPAAAAPAAAAAAAKPQAAAPSSS</sequence>
<feature type="region of interest" description="Disordered" evidence="1">
    <location>
        <begin position="403"/>
        <end position="499"/>
    </location>
</feature>
<dbReference type="InterPro" id="IPR036273">
    <property type="entry name" value="CRAL/TRIO_N_dom_sf"/>
</dbReference>
<dbReference type="Proteomes" id="UP000030747">
    <property type="component" value="Unassembled WGS sequence"/>
</dbReference>
<protein>
    <submittedName>
        <fullName evidence="3">CRAL/TRIO domain-containing protein, putative</fullName>
    </submittedName>
</protein>
<dbReference type="SUPFAM" id="SSF46938">
    <property type="entry name" value="CRAL/TRIO N-terminal domain"/>
    <property type="match status" value="1"/>
</dbReference>
<dbReference type="PROSITE" id="PS50191">
    <property type="entry name" value="CRAL_TRIO"/>
    <property type="match status" value="1"/>
</dbReference>
<dbReference type="AlphaFoldDB" id="U6KKQ7"/>
<dbReference type="PANTHER" id="PTHR45824">
    <property type="entry name" value="GH16843P"/>
    <property type="match status" value="1"/>
</dbReference>
<dbReference type="OrthoDB" id="433891at2759"/>
<feature type="compositionally biased region" description="Acidic residues" evidence="1">
    <location>
        <begin position="422"/>
        <end position="441"/>
    </location>
</feature>
<dbReference type="OMA" id="HEAYWEE"/>
<feature type="compositionally biased region" description="Low complexity" evidence="1">
    <location>
        <begin position="1"/>
        <end position="24"/>
    </location>
</feature>
<feature type="region of interest" description="Disordered" evidence="1">
    <location>
        <begin position="1"/>
        <end position="32"/>
    </location>
</feature>
<dbReference type="VEuPathDB" id="ToxoDB:ETH2_0730800"/>
<evidence type="ECO:0000256" key="1">
    <source>
        <dbReference type="SAM" id="MobiDB-lite"/>
    </source>
</evidence>
<dbReference type="PANTHER" id="PTHR45824:SF29">
    <property type="entry name" value="GH16843P"/>
    <property type="match status" value="1"/>
</dbReference>
<accession>U6KKQ7</accession>
<dbReference type="GeneID" id="25252724"/>
<feature type="compositionally biased region" description="Low complexity" evidence="1">
    <location>
        <begin position="77"/>
        <end position="94"/>
    </location>
</feature>
<evidence type="ECO:0000313" key="4">
    <source>
        <dbReference type="Proteomes" id="UP000030747"/>
    </source>
</evidence>
<dbReference type="GO" id="GO:0008526">
    <property type="term" value="F:phosphatidylinositol transfer activity"/>
    <property type="evidence" value="ECO:0007669"/>
    <property type="project" value="TreeGrafter"/>
</dbReference>